<dbReference type="EMBL" id="CP110436">
    <property type="protein sequence ID" value="WAQ92508.1"/>
    <property type="molecule type" value="Genomic_DNA"/>
</dbReference>
<organism evidence="1 2">
    <name type="scientific">Puccinia triticina</name>
    <dbReference type="NCBI Taxonomy" id="208348"/>
    <lineage>
        <taxon>Eukaryota</taxon>
        <taxon>Fungi</taxon>
        <taxon>Dikarya</taxon>
        <taxon>Basidiomycota</taxon>
        <taxon>Pucciniomycotina</taxon>
        <taxon>Pucciniomycetes</taxon>
        <taxon>Pucciniales</taxon>
        <taxon>Pucciniaceae</taxon>
        <taxon>Puccinia</taxon>
    </lineage>
</organism>
<sequence>MARKPLPSKLKLDDMPLELPLVCLLVSNVFHYIPDRLWPLVAGGLRDLNGAQPGSGGA</sequence>
<accession>A0ABY7D600</accession>
<name>A0ABY7D600_9BASI</name>
<evidence type="ECO:0000313" key="1">
    <source>
        <dbReference type="EMBL" id="WAQ92508.1"/>
    </source>
</evidence>
<reference evidence="1" key="1">
    <citation type="submission" date="2022-10" db="EMBL/GenBank/DDBJ databases">
        <title>Puccinia triticina Genome sequencing and assembly.</title>
        <authorList>
            <person name="Li C."/>
        </authorList>
    </citation>
    <scope>NUCLEOTIDE SEQUENCE</scope>
    <source>
        <strain evidence="1">Pt15</strain>
    </source>
</reference>
<protein>
    <submittedName>
        <fullName evidence="1">Uncharacterized protein</fullName>
    </submittedName>
</protein>
<dbReference type="RefSeq" id="XP_053028063.1">
    <property type="nucleotide sequence ID" value="XM_053164104.1"/>
</dbReference>
<keyword evidence="2" id="KW-1185">Reference proteome</keyword>
<dbReference type="Proteomes" id="UP001164743">
    <property type="component" value="Chromosome 16A"/>
</dbReference>
<evidence type="ECO:0000313" key="2">
    <source>
        <dbReference type="Proteomes" id="UP001164743"/>
    </source>
</evidence>
<proteinExistence type="predicted"/>
<dbReference type="GeneID" id="77804999"/>
<gene>
    <name evidence="1" type="ORF">PtA15_16A416</name>
</gene>